<dbReference type="AlphaFoldDB" id="A0A084GG94"/>
<dbReference type="InterPro" id="IPR000832">
    <property type="entry name" value="GPCR_2_secretin-like"/>
</dbReference>
<evidence type="ECO:0000256" key="5">
    <source>
        <dbReference type="SAM" id="MobiDB-lite"/>
    </source>
</evidence>
<evidence type="ECO:0000256" key="2">
    <source>
        <dbReference type="ARBA" id="ARBA00022692"/>
    </source>
</evidence>
<evidence type="ECO:0000256" key="4">
    <source>
        <dbReference type="ARBA" id="ARBA00023136"/>
    </source>
</evidence>
<dbReference type="SUPFAM" id="SSF81321">
    <property type="entry name" value="Family A G protein-coupled receptor-like"/>
    <property type="match status" value="1"/>
</dbReference>
<feature type="region of interest" description="Disordered" evidence="5">
    <location>
        <begin position="302"/>
        <end position="321"/>
    </location>
</feature>
<feature type="transmembrane region" description="Helical" evidence="6">
    <location>
        <begin position="45"/>
        <end position="65"/>
    </location>
</feature>
<keyword evidence="8" id="KW-0675">Receptor</keyword>
<comment type="subcellular location">
    <subcellularLocation>
        <location evidence="1">Membrane</location>
        <topology evidence="1">Multi-pass membrane protein</topology>
    </subcellularLocation>
</comment>
<evidence type="ECO:0000259" key="7">
    <source>
        <dbReference type="PROSITE" id="PS50261"/>
    </source>
</evidence>
<dbReference type="GO" id="GO:0004930">
    <property type="term" value="F:G protein-coupled receptor activity"/>
    <property type="evidence" value="ECO:0007669"/>
    <property type="project" value="InterPro"/>
</dbReference>
<feature type="transmembrane region" description="Helical" evidence="6">
    <location>
        <begin position="381"/>
        <end position="406"/>
    </location>
</feature>
<accession>A0A084GG94</accession>
<evidence type="ECO:0000313" key="9">
    <source>
        <dbReference type="Proteomes" id="UP000028545"/>
    </source>
</evidence>
<dbReference type="GeneID" id="27718816"/>
<keyword evidence="9" id="KW-1185">Reference proteome</keyword>
<dbReference type="PANTHER" id="PTHR23112:SF0">
    <property type="entry name" value="TRANSMEMBRANE PROTEIN 116"/>
    <property type="match status" value="1"/>
</dbReference>
<evidence type="ECO:0000256" key="1">
    <source>
        <dbReference type="ARBA" id="ARBA00004141"/>
    </source>
</evidence>
<dbReference type="GO" id="GO:0007166">
    <property type="term" value="P:cell surface receptor signaling pathway"/>
    <property type="evidence" value="ECO:0007669"/>
    <property type="project" value="InterPro"/>
</dbReference>
<comment type="caution">
    <text evidence="8">The sequence shown here is derived from an EMBL/GenBank/DDBJ whole genome shotgun (WGS) entry which is preliminary data.</text>
</comment>
<dbReference type="InterPro" id="IPR017981">
    <property type="entry name" value="GPCR_2-like_7TM"/>
</dbReference>
<keyword evidence="2 6" id="KW-0812">Transmembrane</keyword>
<feature type="compositionally biased region" description="Polar residues" evidence="5">
    <location>
        <begin position="302"/>
        <end position="317"/>
    </location>
</feature>
<feature type="transmembrane region" description="Helical" evidence="6">
    <location>
        <begin position="93"/>
        <end position="111"/>
    </location>
</feature>
<feature type="region of interest" description="Disordered" evidence="5">
    <location>
        <begin position="212"/>
        <end position="234"/>
    </location>
</feature>
<dbReference type="EMBL" id="JOWA01000033">
    <property type="protein sequence ID" value="KEZ46356.1"/>
    <property type="molecule type" value="Genomic_DNA"/>
</dbReference>
<dbReference type="GO" id="GO:0005886">
    <property type="term" value="C:plasma membrane"/>
    <property type="evidence" value="ECO:0007669"/>
    <property type="project" value="TreeGrafter"/>
</dbReference>
<dbReference type="GO" id="GO:0007189">
    <property type="term" value="P:adenylate cyclase-activating G protein-coupled receptor signaling pathway"/>
    <property type="evidence" value="ECO:0007669"/>
    <property type="project" value="TreeGrafter"/>
</dbReference>
<dbReference type="KEGG" id="sapo:SAPIO_CDS0664"/>
<keyword evidence="3 6" id="KW-1133">Transmembrane helix</keyword>
<proteinExistence type="predicted"/>
<dbReference type="PROSITE" id="PS50261">
    <property type="entry name" value="G_PROTEIN_RECEP_F2_4"/>
    <property type="match status" value="1"/>
</dbReference>
<feature type="transmembrane region" description="Helical" evidence="6">
    <location>
        <begin position="169"/>
        <end position="192"/>
    </location>
</feature>
<dbReference type="OrthoDB" id="18453at2759"/>
<dbReference type="HOGENOM" id="CLU_024810_0_1_1"/>
<feature type="transmembrane region" description="Helical" evidence="6">
    <location>
        <begin position="17"/>
        <end position="36"/>
    </location>
</feature>
<dbReference type="Pfam" id="PF00002">
    <property type="entry name" value="7tm_2"/>
    <property type="match status" value="1"/>
</dbReference>
<feature type="transmembrane region" description="Helical" evidence="6">
    <location>
        <begin position="118"/>
        <end position="141"/>
    </location>
</feature>
<dbReference type="OMA" id="LYAYYIP"/>
<keyword evidence="4 6" id="KW-0472">Membrane</keyword>
<reference evidence="8 9" key="1">
    <citation type="journal article" date="2014" name="Genome Announc.">
        <title>Draft genome sequence of the pathogenic fungus Scedosporium apiospermum.</title>
        <authorList>
            <person name="Vandeputte P."/>
            <person name="Ghamrawi S."/>
            <person name="Rechenmann M."/>
            <person name="Iltis A."/>
            <person name="Giraud S."/>
            <person name="Fleury M."/>
            <person name="Thornton C."/>
            <person name="Delhaes L."/>
            <person name="Meyer W."/>
            <person name="Papon N."/>
            <person name="Bouchara J.P."/>
        </authorList>
    </citation>
    <scope>NUCLEOTIDE SEQUENCE [LARGE SCALE GENOMIC DNA]</scope>
    <source>
        <strain evidence="8 9">IHEM 14462</strain>
    </source>
</reference>
<evidence type="ECO:0000256" key="6">
    <source>
        <dbReference type="SAM" id="Phobius"/>
    </source>
</evidence>
<organism evidence="8 9">
    <name type="scientific">Pseudallescheria apiosperma</name>
    <name type="common">Scedosporium apiospermum</name>
    <dbReference type="NCBI Taxonomy" id="563466"/>
    <lineage>
        <taxon>Eukaryota</taxon>
        <taxon>Fungi</taxon>
        <taxon>Dikarya</taxon>
        <taxon>Ascomycota</taxon>
        <taxon>Pezizomycotina</taxon>
        <taxon>Sordariomycetes</taxon>
        <taxon>Hypocreomycetidae</taxon>
        <taxon>Microascales</taxon>
        <taxon>Microascaceae</taxon>
        <taxon>Scedosporium</taxon>
    </lineage>
</organism>
<feature type="domain" description="G-protein coupled receptors family 2 profile 2" evidence="7">
    <location>
        <begin position="11"/>
        <end position="196"/>
    </location>
</feature>
<feature type="transmembrane region" description="Helical" evidence="6">
    <location>
        <begin position="342"/>
        <end position="361"/>
    </location>
</feature>
<protein>
    <submittedName>
        <fullName evidence="8">G-protein coupled receptor</fullName>
    </submittedName>
</protein>
<dbReference type="Gene3D" id="1.20.1070.10">
    <property type="entry name" value="Rhodopsin 7-helix transmembrane proteins"/>
    <property type="match status" value="1"/>
</dbReference>
<name>A0A084GG94_PSEDA</name>
<dbReference type="Proteomes" id="UP000028545">
    <property type="component" value="Unassembled WGS sequence"/>
</dbReference>
<dbReference type="RefSeq" id="XP_016646155.1">
    <property type="nucleotide sequence ID" value="XM_016783389.1"/>
</dbReference>
<evidence type="ECO:0000313" key="8">
    <source>
        <dbReference type="EMBL" id="KEZ46356.1"/>
    </source>
</evidence>
<dbReference type="VEuPathDB" id="FungiDB:SAPIO_CDS0664"/>
<dbReference type="PANTHER" id="PTHR23112">
    <property type="entry name" value="G PROTEIN-COUPLED RECEPTOR 157-RELATED"/>
    <property type="match status" value="1"/>
</dbReference>
<evidence type="ECO:0000256" key="3">
    <source>
        <dbReference type="ARBA" id="ARBA00022989"/>
    </source>
</evidence>
<sequence>MNLTKHQIQVIITLERVGASLSLGGIAAIIITFWVFKRLRTVPNLFILFASIANAGASIACLIGYDGLTAGTDSALCKTQAFLLEMMMQSDPWWSFAMAVNVFLVFFFGANPASFRQYVWVYCLVCFGVPFIPAIVCLLYKDSRGAVYGDATLWCWIGNEFTELRIYTYYVPIWICIFFSSIIYIAVGYHVFQQRNQLRNLTFSTPSKEEYTMKEASSTSELRDSADKNLPPVPPSNVYGTAVTEVKITTCIPRPWTPPATLQPSRSSGTLHNQALYPGQDPEIPDAALIESASQPRFETTCTSTAAAGPSQTTLTTSERKRPSGFAKFRAKLKNLDPIKLAYLRTSFVFAISILVTWTPSSVNRIHNLVHPFAPNYGLNVASAVVLPLQGVWNAVIFFSTSWGMFREEMGKTRVVRRIRGSEVSRRMFGASQTDMVRIEGVVGDGEGESEGQRLGVMAAMEMGRLGVPPLGTVRAIRGSF</sequence>
<gene>
    <name evidence="8" type="ORF">SAPIO_CDS0664</name>
</gene>